<feature type="compositionally biased region" description="Low complexity" evidence="1">
    <location>
        <begin position="152"/>
        <end position="162"/>
    </location>
</feature>
<reference evidence="4 5" key="1">
    <citation type="submission" date="2020-04" db="EMBL/GenBank/DDBJ databases">
        <title>Nesterenkonia sp. nov., isolated from marine sediment.</title>
        <authorList>
            <person name="Zhang G."/>
        </authorList>
    </citation>
    <scope>NUCLEOTIDE SEQUENCE [LARGE SCALE GENOMIC DNA]</scope>
    <source>
        <strain evidence="4 5">MY13</strain>
    </source>
</reference>
<keyword evidence="2" id="KW-0472">Membrane</keyword>
<keyword evidence="2" id="KW-1133">Transmembrane helix</keyword>
<dbReference type="AlphaFoldDB" id="A0A7X8TM52"/>
<feature type="region of interest" description="Disordered" evidence="1">
    <location>
        <begin position="69"/>
        <end position="99"/>
    </location>
</feature>
<dbReference type="Pfam" id="PF25591">
    <property type="entry name" value="LRV_2"/>
    <property type="match status" value="1"/>
</dbReference>
<feature type="compositionally biased region" description="Acidic residues" evidence="1">
    <location>
        <begin position="317"/>
        <end position="348"/>
    </location>
</feature>
<feature type="region of interest" description="Disordered" evidence="1">
    <location>
        <begin position="122"/>
        <end position="273"/>
    </location>
</feature>
<evidence type="ECO:0000313" key="5">
    <source>
        <dbReference type="Proteomes" id="UP000523139"/>
    </source>
</evidence>
<feature type="compositionally biased region" description="Low complexity" evidence="1">
    <location>
        <begin position="196"/>
        <end position="222"/>
    </location>
</feature>
<feature type="compositionally biased region" description="Polar residues" evidence="1">
    <location>
        <begin position="178"/>
        <end position="189"/>
    </location>
</feature>
<dbReference type="EMBL" id="JABAHY010000018">
    <property type="protein sequence ID" value="NLS10937.1"/>
    <property type="molecule type" value="Genomic_DNA"/>
</dbReference>
<evidence type="ECO:0000256" key="1">
    <source>
        <dbReference type="SAM" id="MobiDB-lite"/>
    </source>
</evidence>
<evidence type="ECO:0000259" key="3">
    <source>
        <dbReference type="Pfam" id="PF25591"/>
    </source>
</evidence>
<feature type="region of interest" description="Disordered" evidence="1">
    <location>
        <begin position="305"/>
        <end position="348"/>
    </location>
</feature>
<feature type="domain" description="Leucine rich repeat variant" evidence="3">
    <location>
        <begin position="6"/>
        <end position="65"/>
    </location>
</feature>
<evidence type="ECO:0000256" key="2">
    <source>
        <dbReference type="SAM" id="Phobius"/>
    </source>
</evidence>
<name>A0A7X8TM52_9MICC</name>
<organism evidence="4 5">
    <name type="scientific">Nesterenkonia sedimenti</name>
    <dbReference type="NCBI Taxonomy" id="1463632"/>
    <lineage>
        <taxon>Bacteria</taxon>
        <taxon>Bacillati</taxon>
        <taxon>Actinomycetota</taxon>
        <taxon>Actinomycetes</taxon>
        <taxon>Micrococcales</taxon>
        <taxon>Micrococcaceae</taxon>
        <taxon>Nesterenkonia</taxon>
    </lineage>
</organism>
<feature type="transmembrane region" description="Helical" evidence="2">
    <location>
        <begin position="280"/>
        <end position="303"/>
    </location>
</feature>
<dbReference type="Proteomes" id="UP000523139">
    <property type="component" value="Unassembled WGS sequence"/>
</dbReference>
<dbReference type="RefSeq" id="WP_168888424.1">
    <property type="nucleotide sequence ID" value="NZ_JABAHY010000018.1"/>
</dbReference>
<gene>
    <name evidence="4" type="ORF">HGQ17_13225</name>
</gene>
<sequence length="563" mass="59738">MTDHRDLEAMASNPLTDWDVLHWIAENHPEVRPAVAGNPGTYQELVDALGALGDPEIDAAIAARPSSVEIPADTPPASQQPPAPEPAEPDHPISGMWDTHSTEIPAYRDEPAEYYTEIDYSGAGYSDYPEQDYQQDYADPEDTGAEYTETDPAGPVPTAAVPTEPPAPEQPASTQEQTGDQQDPPTGNTPLERLRAAAPAAPGAAPQTTGAQNPGTQESTTPSTPPQGTPAHEVPVEQAPLQETPAHPGYAQAGYAQTSAQPPPEPEDEPQKRRLPVLPIAAAIFGVVGVGALITLLIVLLGGEDEEPTAEPSPEAPAEEPEAPAEEQEEANGEDGTEEGTEEEVDDEAAIEEARTAVAGLPEDSSCEVQEDAGVVAQFITAGTQEEGWPGDEDAGLLEETFADLQSECSSNHAAGVFESARSGEQAPEDGQGEALTAVGTGWVDRYMGIEDAEETGAFQMHDGNIQCEFADGVTCTVYDHDFGSPDDCEDGVTYRMQADGEAEMDCAAYLEPDDERISLGDEQRATDGFLVCMNISNRVSCYNSIDGNFFELSETGHHYGSY</sequence>
<protein>
    <recommendedName>
        <fullName evidence="3">Leucine rich repeat variant domain-containing protein</fullName>
    </recommendedName>
</protein>
<evidence type="ECO:0000313" key="4">
    <source>
        <dbReference type="EMBL" id="NLS10937.1"/>
    </source>
</evidence>
<comment type="caution">
    <text evidence="4">The sequence shown here is derived from an EMBL/GenBank/DDBJ whole genome shotgun (WGS) entry which is preliminary data.</text>
</comment>
<accession>A0A7X8TM52</accession>
<dbReference type="InterPro" id="IPR057893">
    <property type="entry name" value="LRV_2"/>
</dbReference>
<keyword evidence="5" id="KW-1185">Reference proteome</keyword>
<keyword evidence="2" id="KW-0812">Transmembrane</keyword>
<proteinExistence type="predicted"/>